<evidence type="ECO:0000256" key="1">
    <source>
        <dbReference type="SAM" id="MobiDB-lite"/>
    </source>
</evidence>
<protein>
    <submittedName>
        <fullName evidence="2">Uncharacterized protein</fullName>
    </submittedName>
</protein>
<gene>
    <name evidence="2" type="ORF">CVLEPA_LOCUS14288</name>
</gene>
<dbReference type="EMBL" id="CAWYQH010000097">
    <property type="protein sequence ID" value="CAK8683186.1"/>
    <property type="molecule type" value="Genomic_DNA"/>
</dbReference>
<proteinExistence type="predicted"/>
<feature type="compositionally biased region" description="Polar residues" evidence="1">
    <location>
        <begin position="71"/>
        <end position="80"/>
    </location>
</feature>
<feature type="compositionally biased region" description="Polar residues" evidence="1">
    <location>
        <begin position="89"/>
        <end position="103"/>
    </location>
</feature>
<evidence type="ECO:0000313" key="2">
    <source>
        <dbReference type="EMBL" id="CAK8683186.1"/>
    </source>
</evidence>
<feature type="region of interest" description="Disordered" evidence="1">
    <location>
        <begin position="58"/>
        <end position="118"/>
    </location>
</feature>
<sequence>MSCVPSINAYVATHACHLDEAETMKNQQDSCRDNPETGKRSWLGSIMEKFTFVGHDGVSLQSQEEIKRTETTATNDNGNILSRVRHLSESSNDGRSSPVSSIDSHNRSRHSSNNNPER</sequence>
<organism evidence="2 3">
    <name type="scientific">Clavelina lepadiformis</name>
    <name type="common">Light-bulb sea squirt</name>
    <name type="synonym">Ascidia lepadiformis</name>
    <dbReference type="NCBI Taxonomy" id="159417"/>
    <lineage>
        <taxon>Eukaryota</taxon>
        <taxon>Metazoa</taxon>
        <taxon>Chordata</taxon>
        <taxon>Tunicata</taxon>
        <taxon>Ascidiacea</taxon>
        <taxon>Aplousobranchia</taxon>
        <taxon>Clavelinidae</taxon>
        <taxon>Clavelina</taxon>
    </lineage>
</organism>
<reference evidence="2 3" key="1">
    <citation type="submission" date="2024-02" db="EMBL/GenBank/DDBJ databases">
        <authorList>
            <person name="Daric V."/>
            <person name="Darras S."/>
        </authorList>
    </citation>
    <scope>NUCLEOTIDE SEQUENCE [LARGE SCALE GENOMIC DNA]</scope>
</reference>
<accession>A0ABP0FU78</accession>
<dbReference type="Proteomes" id="UP001642483">
    <property type="component" value="Unassembled WGS sequence"/>
</dbReference>
<comment type="caution">
    <text evidence="2">The sequence shown here is derived from an EMBL/GenBank/DDBJ whole genome shotgun (WGS) entry which is preliminary data.</text>
</comment>
<evidence type="ECO:0000313" key="3">
    <source>
        <dbReference type="Proteomes" id="UP001642483"/>
    </source>
</evidence>
<keyword evidence="3" id="KW-1185">Reference proteome</keyword>
<name>A0ABP0FU78_CLALP</name>